<evidence type="ECO:0000313" key="3">
    <source>
        <dbReference type="Proteomes" id="UP000551353"/>
    </source>
</evidence>
<protein>
    <submittedName>
        <fullName evidence="2">Uncharacterized protein</fullName>
    </submittedName>
</protein>
<accession>A0ABR6ILC8</accession>
<sequence length="127" mass="14189">MRPGRVPSRLSLRLTRREPLDLVRKHVEALAQAWIEALFSSTIAAFCCVTSSTSGTARLTSWMPVDCSPTPRDQDDQRNDEQKNFRDNAAAKAVATERIFLAKPALAPTKLGIALLIVHRAIDLFWM</sequence>
<proteinExistence type="predicted"/>
<organism evidence="2 3">
    <name type="scientific">Rhizobium mongolense</name>
    <dbReference type="NCBI Taxonomy" id="57676"/>
    <lineage>
        <taxon>Bacteria</taxon>
        <taxon>Pseudomonadati</taxon>
        <taxon>Pseudomonadota</taxon>
        <taxon>Alphaproteobacteria</taxon>
        <taxon>Hyphomicrobiales</taxon>
        <taxon>Rhizobiaceae</taxon>
        <taxon>Rhizobium/Agrobacterium group</taxon>
        <taxon>Rhizobium</taxon>
    </lineage>
</organism>
<keyword evidence="3" id="KW-1185">Reference proteome</keyword>
<dbReference type="RefSeq" id="WP_022715157.1">
    <property type="nucleotide sequence ID" value="NZ_JACIFX010000003.1"/>
</dbReference>
<comment type="caution">
    <text evidence="2">The sequence shown here is derived from an EMBL/GenBank/DDBJ whole genome shotgun (WGS) entry which is preliminary data.</text>
</comment>
<feature type="compositionally biased region" description="Basic and acidic residues" evidence="1">
    <location>
        <begin position="72"/>
        <end position="84"/>
    </location>
</feature>
<dbReference type="Proteomes" id="UP000551353">
    <property type="component" value="Unassembled WGS sequence"/>
</dbReference>
<name>A0ABR6ILC8_9HYPH</name>
<evidence type="ECO:0000256" key="1">
    <source>
        <dbReference type="SAM" id="MobiDB-lite"/>
    </source>
</evidence>
<reference evidence="2 3" key="1">
    <citation type="submission" date="2020-08" db="EMBL/GenBank/DDBJ databases">
        <title>Genomic Encyclopedia of Type Strains, Phase IV (KMG-V): Genome sequencing to study the core and pangenomes of soil and plant-associated prokaryotes.</title>
        <authorList>
            <person name="Whitman W."/>
        </authorList>
    </citation>
    <scope>NUCLEOTIDE SEQUENCE [LARGE SCALE GENOMIC DNA]</scope>
    <source>
        <strain evidence="2 3">SEMIA 4087</strain>
    </source>
</reference>
<dbReference type="EMBL" id="JACIFX010000003">
    <property type="protein sequence ID" value="MBB4228690.1"/>
    <property type="molecule type" value="Genomic_DNA"/>
</dbReference>
<gene>
    <name evidence="2" type="ORF">GGD56_002532</name>
</gene>
<feature type="region of interest" description="Disordered" evidence="1">
    <location>
        <begin position="64"/>
        <end position="84"/>
    </location>
</feature>
<evidence type="ECO:0000313" key="2">
    <source>
        <dbReference type="EMBL" id="MBB4228690.1"/>
    </source>
</evidence>